<sequence>MTDYVFYRKQQVIATLERSDSERARLLMADGYSKMDEEINAASAQAALRRLADIRHEEHMTEHAFATGSVFSAVVSALFRH</sequence>
<dbReference type="EMBL" id="LDSE01000001">
    <property type="protein sequence ID" value="KTS69842.1"/>
    <property type="molecule type" value="Genomic_DNA"/>
</dbReference>
<name>A0A8E1S2I9_9GAMM</name>
<dbReference type="AlphaFoldDB" id="A0A8E1S2I9"/>
<proteinExistence type="predicted"/>
<reference evidence="1 2" key="1">
    <citation type="journal article" date="2016" name="Front. Microbiol.">
        <title>Genomic Resource of Rice Seed Associated Bacteria.</title>
        <authorList>
            <person name="Midha S."/>
            <person name="Bansal K."/>
            <person name="Sharma S."/>
            <person name="Kumar N."/>
            <person name="Patil P.P."/>
            <person name="Chaudhry V."/>
            <person name="Patil P.B."/>
        </authorList>
    </citation>
    <scope>NUCLEOTIDE SEQUENCE [LARGE SCALE GENOMIC DNA]</scope>
    <source>
        <strain evidence="1 2">SA3</strain>
    </source>
</reference>
<comment type="caution">
    <text evidence="1">The sequence shown here is derived from an EMBL/GenBank/DDBJ whole genome shotgun (WGS) entry which is preliminary data.</text>
</comment>
<dbReference type="RefSeq" id="WP_058775103.1">
    <property type="nucleotide sequence ID" value="NZ_CP109854.1"/>
</dbReference>
<organism evidence="1 2">
    <name type="scientific">Pantoea dispersa</name>
    <dbReference type="NCBI Taxonomy" id="59814"/>
    <lineage>
        <taxon>Bacteria</taxon>
        <taxon>Pseudomonadati</taxon>
        <taxon>Pseudomonadota</taxon>
        <taxon>Gammaproteobacteria</taxon>
        <taxon>Enterobacterales</taxon>
        <taxon>Erwiniaceae</taxon>
        <taxon>Pantoea</taxon>
    </lineage>
</organism>
<evidence type="ECO:0000313" key="2">
    <source>
        <dbReference type="Proteomes" id="UP000071979"/>
    </source>
</evidence>
<gene>
    <name evidence="1" type="ORF">SA3R_01045</name>
</gene>
<dbReference type="Proteomes" id="UP000071979">
    <property type="component" value="Unassembled WGS sequence"/>
</dbReference>
<protein>
    <submittedName>
        <fullName evidence="1">Uncharacterized protein</fullName>
    </submittedName>
</protein>
<evidence type="ECO:0000313" key="1">
    <source>
        <dbReference type="EMBL" id="KTS69842.1"/>
    </source>
</evidence>
<accession>A0A8E1S2I9</accession>